<sequence>MIRATKQASLMVFFSAKTHKLDVPFRTIIPEKGTWQAHLSGFLARQLSQLRAEDPYSIQNSEEVIAFLNDKGACGVSGFSIDVKDMYFSILQEELMSKLHTMIEAQGAVAFQNRAGICSDTFLKLLGAYLQSTILCYEDENFIQSSAVCIGFRVAPYLIDAFMAACNRKVRDSLEDERVLALFRYVTTF</sequence>
<accession>A0A9J6GGF7</accession>
<dbReference type="PANTHER" id="PTHR21301:SF10">
    <property type="entry name" value="REVERSE TRANSCRIPTASE DOMAIN-CONTAINING PROTEIN"/>
    <property type="match status" value="1"/>
</dbReference>
<keyword evidence="3" id="KW-1185">Reference proteome</keyword>
<evidence type="ECO:0000313" key="2">
    <source>
        <dbReference type="EMBL" id="KAH9374251.1"/>
    </source>
</evidence>
<evidence type="ECO:0000313" key="3">
    <source>
        <dbReference type="Proteomes" id="UP000821853"/>
    </source>
</evidence>
<dbReference type="PANTHER" id="PTHR21301">
    <property type="entry name" value="REVERSE TRANSCRIPTASE"/>
    <property type="match status" value="1"/>
</dbReference>
<dbReference type="InterPro" id="IPR000477">
    <property type="entry name" value="RT_dom"/>
</dbReference>
<evidence type="ECO:0000259" key="1">
    <source>
        <dbReference type="PROSITE" id="PS50878"/>
    </source>
</evidence>
<dbReference type="AlphaFoldDB" id="A0A9J6GGF7"/>
<proteinExistence type="predicted"/>
<dbReference type="Proteomes" id="UP000821853">
    <property type="component" value="Chromosome 4"/>
</dbReference>
<organism evidence="2 3">
    <name type="scientific">Haemaphysalis longicornis</name>
    <name type="common">Bush tick</name>
    <dbReference type="NCBI Taxonomy" id="44386"/>
    <lineage>
        <taxon>Eukaryota</taxon>
        <taxon>Metazoa</taxon>
        <taxon>Ecdysozoa</taxon>
        <taxon>Arthropoda</taxon>
        <taxon>Chelicerata</taxon>
        <taxon>Arachnida</taxon>
        <taxon>Acari</taxon>
        <taxon>Parasitiformes</taxon>
        <taxon>Ixodida</taxon>
        <taxon>Ixodoidea</taxon>
        <taxon>Ixodidae</taxon>
        <taxon>Haemaphysalinae</taxon>
        <taxon>Haemaphysalis</taxon>
    </lineage>
</organism>
<protein>
    <recommendedName>
        <fullName evidence="1">Reverse transcriptase domain-containing protein</fullName>
    </recommendedName>
</protein>
<dbReference type="OrthoDB" id="6514472at2759"/>
<name>A0A9J6GGF7_HAELO</name>
<dbReference type="EMBL" id="JABSTR010000006">
    <property type="protein sequence ID" value="KAH9374251.1"/>
    <property type="molecule type" value="Genomic_DNA"/>
</dbReference>
<dbReference type="VEuPathDB" id="VectorBase:HLOH_050964"/>
<dbReference type="PROSITE" id="PS50878">
    <property type="entry name" value="RT_POL"/>
    <property type="match status" value="1"/>
</dbReference>
<comment type="caution">
    <text evidence="2">The sequence shown here is derived from an EMBL/GenBank/DDBJ whole genome shotgun (WGS) entry which is preliminary data.</text>
</comment>
<reference evidence="2 3" key="1">
    <citation type="journal article" date="2020" name="Cell">
        <title>Large-Scale Comparative Analyses of Tick Genomes Elucidate Their Genetic Diversity and Vector Capacities.</title>
        <authorList>
            <consortium name="Tick Genome and Microbiome Consortium (TIGMIC)"/>
            <person name="Jia N."/>
            <person name="Wang J."/>
            <person name="Shi W."/>
            <person name="Du L."/>
            <person name="Sun Y."/>
            <person name="Zhan W."/>
            <person name="Jiang J.F."/>
            <person name="Wang Q."/>
            <person name="Zhang B."/>
            <person name="Ji P."/>
            <person name="Bell-Sakyi L."/>
            <person name="Cui X.M."/>
            <person name="Yuan T.T."/>
            <person name="Jiang B.G."/>
            <person name="Yang W.F."/>
            <person name="Lam T.T."/>
            <person name="Chang Q.C."/>
            <person name="Ding S.J."/>
            <person name="Wang X.J."/>
            <person name="Zhu J.G."/>
            <person name="Ruan X.D."/>
            <person name="Zhao L."/>
            <person name="Wei J.T."/>
            <person name="Ye R.Z."/>
            <person name="Que T.C."/>
            <person name="Du C.H."/>
            <person name="Zhou Y.H."/>
            <person name="Cheng J.X."/>
            <person name="Dai P.F."/>
            <person name="Guo W.B."/>
            <person name="Han X.H."/>
            <person name="Huang E.J."/>
            <person name="Li L.F."/>
            <person name="Wei W."/>
            <person name="Gao Y.C."/>
            <person name="Liu J.Z."/>
            <person name="Shao H.Z."/>
            <person name="Wang X."/>
            <person name="Wang C.C."/>
            <person name="Yang T.C."/>
            <person name="Huo Q.B."/>
            <person name="Li W."/>
            <person name="Chen H.Y."/>
            <person name="Chen S.E."/>
            <person name="Zhou L.G."/>
            <person name="Ni X.B."/>
            <person name="Tian J.H."/>
            <person name="Sheng Y."/>
            <person name="Liu T."/>
            <person name="Pan Y.S."/>
            <person name="Xia L.Y."/>
            <person name="Li J."/>
            <person name="Zhao F."/>
            <person name="Cao W.C."/>
        </authorList>
    </citation>
    <scope>NUCLEOTIDE SEQUENCE [LARGE SCALE GENOMIC DNA]</scope>
    <source>
        <strain evidence="2">HaeL-2018</strain>
    </source>
</reference>
<feature type="domain" description="Reverse transcriptase" evidence="1">
    <location>
        <begin position="1"/>
        <end position="189"/>
    </location>
</feature>
<gene>
    <name evidence="2" type="ORF">HPB48_005571</name>
</gene>